<dbReference type="GO" id="GO:0005096">
    <property type="term" value="F:GTPase activator activity"/>
    <property type="evidence" value="ECO:0007669"/>
    <property type="project" value="TreeGrafter"/>
</dbReference>
<gene>
    <name evidence="2" type="primary">EOG090X0AMT</name>
</gene>
<accession>A0A4Y7MKA2</accession>
<evidence type="ECO:0000259" key="1">
    <source>
        <dbReference type="PROSITE" id="PS51335"/>
    </source>
</evidence>
<organism evidence="2">
    <name type="scientific">Daphnia magna</name>
    <dbReference type="NCBI Taxonomy" id="35525"/>
    <lineage>
        <taxon>Eukaryota</taxon>
        <taxon>Metazoa</taxon>
        <taxon>Ecdysozoa</taxon>
        <taxon>Arthropoda</taxon>
        <taxon>Crustacea</taxon>
        <taxon>Branchiopoda</taxon>
        <taxon>Diplostraca</taxon>
        <taxon>Cladocera</taxon>
        <taxon>Anomopoda</taxon>
        <taxon>Daphniidae</taxon>
        <taxon>Daphnia</taxon>
    </lineage>
</organism>
<dbReference type="Pfam" id="PF04727">
    <property type="entry name" value="ELMO_CED12"/>
    <property type="match status" value="1"/>
</dbReference>
<proteinExistence type="evidence at transcript level"/>
<dbReference type="EMBL" id="LR012471">
    <property type="protein sequence ID" value="SVE82090.1"/>
    <property type="molecule type" value="mRNA"/>
</dbReference>
<reference evidence="2" key="1">
    <citation type="submission" date="2018-08" db="EMBL/GenBank/DDBJ databases">
        <authorList>
            <person name="Cornetti L."/>
        </authorList>
    </citation>
    <scope>NUCLEOTIDE SEQUENCE</scope>
    <source>
        <strain evidence="2">MN-DM1-1</strain>
    </source>
</reference>
<dbReference type="PANTHER" id="PTHR12771">
    <property type="entry name" value="ENGULFMENT AND CELL MOTILITY"/>
    <property type="match status" value="1"/>
</dbReference>
<evidence type="ECO:0000313" key="2">
    <source>
        <dbReference type="EMBL" id="SVE82090.1"/>
    </source>
</evidence>
<dbReference type="OrthoDB" id="67155at2759"/>
<dbReference type="PROSITE" id="PS51335">
    <property type="entry name" value="ELMO"/>
    <property type="match status" value="1"/>
</dbReference>
<dbReference type="InterPro" id="IPR006816">
    <property type="entry name" value="ELMO_dom"/>
</dbReference>
<name>A0A4Y7MKA2_9CRUS</name>
<feature type="domain" description="ELMO" evidence="1">
    <location>
        <begin position="161"/>
        <end position="322"/>
    </location>
</feature>
<sequence length="338" mass="39358">MKLNLAMFFQPISYISNFFGWLLSPLFNFIKRILRPFIKWILRQTTGLCELQRTCYCEPSGAPRILGIEDSLKQSKSVKVHTLLQFLDLAAREKRFTSVGSAKIIHNTVETICFIKKIHLDAHQPFTKLFGECVSIIWTLKQLLHDLENIRTTGYDSSNMEHEKKLLELWNLLMPMKELECRVSNLWKDIGFQGDDPKTDFRGMGLLGLENLHFFAKNYPEVALQVLSHSNHPIHGYSFAIVGINLTHLAYNLWKDGTAKSHIYNICCHQLQVPGPTLLHFHRFYCYLFIEFDKLWMAEKPATIMEFGRIRSKFENEIRLLLSNPNCLFKLNIPVEHV</sequence>
<dbReference type="InterPro" id="IPR050868">
    <property type="entry name" value="ELMO_domain-containing"/>
</dbReference>
<dbReference type="AlphaFoldDB" id="A0A4Y7MKA2"/>
<dbReference type="PANTHER" id="PTHR12771:SF51">
    <property type="entry name" value="LD01482P"/>
    <property type="match status" value="1"/>
</dbReference>
<protein>
    <submittedName>
        <fullName evidence="2">EOG090X0AMT</fullName>
    </submittedName>
</protein>